<keyword evidence="3" id="KW-1185">Reference proteome</keyword>
<protein>
    <submittedName>
        <fullName evidence="2">Uncharacterized protein</fullName>
    </submittedName>
</protein>
<dbReference type="EMBL" id="MKGL01000381">
    <property type="protein sequence ID" value="RNE99521.1"/>
    <property type="molecule type" value="Genomic_DNA"/>
</dbReference>
<dbReference type="AlphaFoldDB" id="A0A422N238"/>
<comment type="caution">
    <text evidence="2">The sequence shown here is derived from an EMBL/GenBank/DDBJ whole genome shotgun (WGS) entry which is preliminary data.</text>
</comment>
<dbReference type="GeneID" id="40332119"/>
<evidence type="ECO:0000313" key="2">
    <source>
        <dbReference type="EMBL" id="RNE99521.1"/>
    </source>
</evidence>
<feature type="compositionally biased region" description="Basic residues" evidence="1">
    <location>
        <begin position="727"/>
        <end position="738"/>
    </location>
</feature>
<proteinExistence type="predicted"/>
<dbReference type="Proteomes" id="UP000283634">
    <property type="component" value="Unassembled WGS sequence"/>
</dbReference>
<gene>
    <name evidence="2" type="ORF">TraAM80_08186</name>
</gene>
<reference evidence="2 3" key="1">
    <citation type="journal article" date="2018" name="BMC Genomics">
        <title>Genomic comparison of Trypanosoma conorhini and Trypanosoma rangeli to Trypanosoma cruzi strains of high and low virulence.</title>
        <authorList>
            <person name="Bradwell K.R."/>
            <person name="Koparde V.N."/>
            <person name="Matveyev A.V."/>
            <person name="Serrano M.G."/>
            <person name="Alves J.M."/>
            <person name="Parikh H."/>
            <person name="Huang B."/>
            <person name="Lee V."/>
            <person name="Espinosa-Alvarez O."/>
            <person name="Ortiz P.A."/>
            <person name="Costa-Martins A.G."/>
            <person name="Teixeira M.M."/>
            <person name="Buck G.A."/>
        </authorList>
    </citation>
    <scope>NUCLEOTIDE SEQUENCE [LARGE SCALE GENOMIC DNA]</scope>
    <source>
        <strain evidence="2 3">AM80</strain>
    </source>
</reference>
<dbReference type="OMA" id="RTSCHTE"/>
<dbReference type="OrthoDB" id="266511at2759"/>
<organism evidence="2 3">
    <name type="scientific">Trypanosoma rangeli</name>
    <dbReference type="NCBI Taxonomy" id="5698"/>
    <lineage>
        <taxon>Eukaryota</taxon>
        <taxon>Discoba</taxon>
        <taxon>Euglenozoa</taxon>
        <taxon>Kinetoplastea</taxon>
        <taxon>Metakinetoplastina</taxon>
        <taxon>Trypanosomatida</taxon>
        <taxon>Trypanosomatidae</taxon>
        <taxon>Trypanosoma</taxon>
        <taxon>Herpetosoma</taxon>
    </lineage>
</organism>
<dbReference type="RefSeq" id="XP_029235247.1">
    <property type="nucleotide sequence ID" value="XM_029384945.1"/>
</dbReference>
<evidence type="ECO:0000256" key="1">
    <source>
        <dbReference type="SAM" id="MobiDB-lite"/>
    </source>
</evidence>
<feature type="region of interest" description="Disordered" evidence="1">
    <location>
        <begin position="699"/>
        <end position="738"/>
    </location>
</feature>
<sequence>MQQWRVRRVSFRVDWLLCGVGLMSERRSAASSRLWCAGRQCAGHALSHFSTEGAASEDTNSIRRHCLNGSQTASAVDVSFSPKRGESKRLAPLLKPEAAETRASSSAWDLQQMLFGIRDFHTRAVTYVEAEERLRGMRLLDECMIQKLFLDSGWVRQLQDSAETAPQYRGVVGEYKILRHMLHGFLSDETMWRDDLLNLLELLLGAAVQSVCPLSHRDASQHTAVQPGLLPGDNSACGNNNDNNMDALPLNLPASLFTGPEKMNFYSYGLQHVLWDFLHVKASSRGSTSALWLAFVASHRNLLSLPSPQRPPFSRYESHSGLLGVEFVEVTDTKQLGKSRENPITLAGEAAPHASEAWKLPNDGQAAASGDEEDAETTTALMVDNELGKPYLRDRFYMNVVEPGEVSFLMSETTPGDVLSRAHKEHKEERGSHALAVSWRGERELLNPVNGELEDIHLTHLWGVFQAMTLEDSIDMYRAVYHGDLEKLQEEVFMDVLARTGLLMLFFARDEVRALTPPHMTFRRLSRLYQELTVLVSWASTNDYRPLPPPPSFDQLTLSAQLSFSCFAQLHAPVQRELYRSATTSMSPAQLYYCYCKSHLRFAVQPTASLQDDNNEDADKTLLGERSVVMGHRKFPTFECLSELQQMAFQYPFQDAVPHSSPQKNIERNLAKDELMDNAATHQSNTTELIPLDVSESAPAVRRCGRPRKTAQAEPDVSEESAPAVRRCGRPRKTALPM</sequence>
<name>A0A422N238_TRYRA</name>
<evidence type="ECO:0000313" key="3">
    <source>
        <dbReference type="Proteomes" id="UP000283634"/>
    </source>
</evidence>
<accession>A0A422N238</accession>